<dbReference type="InterPro" id="IPR013766">
    <property type="entry name" value="Thioredoxin_domain"/>
</dbReference>
<reference evidence="5 6" key="1">
    <citation type="journal article" date="2012" name="Eukaryot. Cell">
        <title>Draft genome sequence of Wickerhamomyces ciferrii NRRL Y-1031 F-60-10.</title>
        <authorList>
            <person name="Schneider J."/>
            <person name="Andrea H."/>
            <person name="Blom J."/>
            <person name="Jaenicke S."/>
            <person name="Ruckert C."/>
            <person name="Schorsch C."/>
            <person name="Szczepanowski R."/>
            <person name="Farwick M."/>
            <person name="Goesmann A."/>
            <person name="Puhler A."/>
            <person name="Schaffer S."/>
            <person name="Tauch A."/>
            <person name="Kohler T."/>
            <person name="Brinkrolf K."/>
        </authorList>
    </citation>
    <scope>NUCLEOTIDE SEQUENCE [LARGE SCALE GENOMIC DNA]</scope>
    <source>
        <strain evidence="6">ATCC 14091 / BCRC 22168 / CBS 111 / JCM 3599 / NBRC 0793 / NRRL Y-1031 F-60-10</strain>
    </source>
</reference>
<dbReference type="PANTHER" id="PTHR45672">
    <property type="entry name" value="PROTEIN DISULFIDE-ISOMERASE C17H9.14C-RELATED"/>
    <property type="match status" value="1"/>
</dbReference>
<dbReference type="GO" id="GO:0005783">
    <property type="term" value="C:endoplasmic reticulum"/>
    <property type="evidence" value="ECO:0007669"/>
    <property type="project" value="TreeGrafter"/>
</dbReference>
<dbReference type="FunCoup" id="K0KFA9">
    <property type="interactions" value="124"/>
</dbReference>
<feature type="domain" description="Thioredoxin" evidence="4">
    <location>
        <begin position="2"/>
        <end position="123"/>
    </location>
</feature>
<gene>
    <name evidence="5" type="ORF">BN7_446</name>
</gene>
<dbReference type="SUPFAM" id="SSF52833">
    <property type="entry name" value="Thioredoxin-like"/>
    <property type="match status" value="2"/>
</dbReference>
<keyword evidence="2" id="KW-0732">Signal</keyword>
<comment type="caution">
    <text evidence="5">The sequence shown here is derived from an EMBL/GenBank/DDBJ whole genome shotgun (WGS) entry which is preliminary data.</text>
</comment>
<dbReference type="Pfam" id="PF00085">
    <property type="entry name" value="Thioredoxin"/>
    <property type="match status" value="1"/>
</dbReference>
<dbReference type="Proteomes" id="UP000009328">
    <property type="component" value="Unassembled WGS sequence"/>
</dbReference>
<name>K0KFA9_WICCF</name>
<evidence type="ECO:0000256" key="1">
    <source>
        <dbReference type="ARBA" id="ARBA00006347"/>
    </source>
</evidence>
<dbReference type="GO" id="GO:0003756">
    <property type="term" value="F:protein disulfide isomerase activity"/>
    <property type="evidence" value="ECO:0007669"/>
    <property type="project" value="TreeGrafter"/>
</dbReference>
<dbReference type="HOGENOM" id="CLU_024937_0_0_1"/>
<dbReference type="STRING" id="1206466.K0KFA9"/>
<evidence type="ECO:0000313" key="6">
    <source>
        <dbReference type="Proteomes" id="UP000009328"/>
    </source>
</evidence>
<dbReference type="Gene3D" id="3.40.30.10">
    <property type="entry name" value="Glutaredoxin"/>
    <property type="match status" value="2"/>
</dbReference>
<keyword evidence="3" id="KW-0812">Transmembrane</keyword>
<keyword evidence="3" id="KW-1133">Transmembrane helix</keyword>
<dbReference type="InParanoid" id="K0KFA9"/>
<feature type="transmembrane region" description="Helical" evidence="3">
    <location>
        <begin position="585"/>
        <end position="603"/>
    </location>
</feature>
<dbReference type="AlphaFoldDB" id="K0KFA9"/>
<evidence type="ECO:0000256" key="3">
    <source>
        <dbReference type="SAM" id="Phobius"/>
    </source>
</evidence>
<dbReference type="PANTHER" id="PTHR45672:SF3">
    <property type="entry name" value="THIOREDOXIN DOMAIN-CONTAINING PROTEIN 5"/>
    <property type="match status" value="1"/>
</dbReference>
<sequence>MLLILLLLPLVSCLPPSLTSKSFIPTLQQSNLSLIEFFSPYCSHCKAFEPIWESTLDHFNQSQYNIAMHQVNCVEQGDLCNKEQIRAYPSLKLYGPQGFIQDYPKSLKRKESDLIEFMQSKSIELNTGLDIKSKSIHLTTEQIIKIMGESQLKPWLISFWPSSQLDNLDELNYKVFQQSEYYEDCLTFQRIWSILSNQLTSNSKDFQIGHINCHANSQICKELGLANDFIPQVKFIIPGFDTAKTIDYHGELDTKQIFNFATRAKQISSLTKIDSINLLDQTKIKTKLKSIDTIPEPLENYFIYLFDEKLTTKEDLQILPYLLPKLIESPNTKFFISNDSNLLKILEIQQKNLVNYISSDQQKYEFNEDKFQLNYLSSLPTLINFKELSLSSSIYQSFGPMDSRDLNKLNQFIETHSNPIFKELTPKSLDLKTKESMVILPIQQPGQLDPYLAKIHEYNELISNTSYTQLLNQRSTKQSKANYYKNLNDFKKMIKSLRKEIKQPLYPEPKFFYIDLSKHKELDGLDLIPGDLTIISRGFQYQSYLKDLSKSLLSINKITNGSVHGRLINSPYPDSLRYLDYLHQFGIWGYLGVLSVVIIGIIWRRNKRERDYLPLFEKKNQD</sequence>
<dbReference type="GO" id="GO:0006457">
    <property type="term" value="P:protein folding"/>
    <property type="evidence" value="ECO:0007669"/>
    <property type="project" value="TreeGrafter"/>
</dbReference>
<evidence type="ECO:0000313" key="5">
    <source>
        <dbReference type="EMBL" id="CCH40912.1"/>
    </source>
</evidence>
<dbReference type="eggNOG" id="KOG0191">
    <property type="taxonomic scope" value="Eukaryota"/>
</dbReference>
<keyword evidence="6" id="KW-1185">Reference proteome</keyword>
<dbReference type="InterPro" id="IPR051063">
    <property type="entry name" value="PDI"/>
</dbReference>
<organism evidence="5 6">
    <name type="scientific">Wickerhamomyces ciferrii (strain ATCC 14091 / BCRC 22168 / CBS 111 / JCM 3599 / NBRC 0793 / NRRL Y-1031 F-60-10)</name>
    <name type="common">Yeast</name>
    <name type="synonym">Pichia ciferrii</name>
    <dbReference type="NCBI Taxonomy" id="1206466"/>
    <lineage>
        <taxon>Eukaryota</taxon>
        <taxon>Fungi</taxon>
        <taxon>Dikarya</taxon>
        <taxon>Ascomycota</taxon>
        <taxon>Saccharomycotina</taxon>
        <taxon>Saccharomycetes</taxon>
        <taxon>Phaffomycetales</taxon>
        <taxon>Wickerhamomycetaceae</taxon>
        <taxon>Wickerhamomyces</taxon>
    </lineage>
</organism>
<dbReference type="CDD" id="cd02961">
    <property type="entry name" value="PDI_a_family"/>
    <property type="match status" value="2"/>
</dbReference>
<proteinExistence type="inferred from homology"/>
<accession>K0KFA9</accession>
<evidence type="ECO:0000259" key="4">
    <source>
        <dbReference type="PROSITE" id="PS51352"/>
    </source>
</evidence>
<protein>
    <submittedName>
        <fullName evidence="5">Secreted protein</fullName>
    </submittedName>
</protein>
<dbReference type="PROSITE" id="PS51352">
    <property type="entry name" value="THIOREDOXIN_2"/>
    <property type="match status" value="1"/>
</dbReference>
<dbReference type="EMBL" id="CAIF01000007">
    <property type="protein sequence ID" value="CCH40912.1"/>
    <property type="molecule type" value="Genomic_DNA"/>
</dbReference>
<dbReference type="InterPro" id="IPR036249">
    <property type="entry name" value="Thioredoxin-like_sf"/>
</dbReference>
<keyword evidence="3" id="KW-0472">Membrane</keyword>
<evidence type="ECO:0000256" key="2">
    <source>
        <dbReference type="ARBA" id="ARBA00022729"/>
    </source>
</evidence>
<comment type="similarity">
    <text evidence="1">Belongs to the protein disulfide isomerase family.</text>
</comment>